<keyword evidence="6" id="KW-1185">Reference proteome</keyword>
<dbReference type="GO" id="GO:0000184">
    <property type="term" value="P:nuclear-transcribed mRNA catabolic process, nonsense-mediated decay"/>
    <property type="evidence" value="ECO:0007669"/>
    <property type="project" value="UniProtKB-UniRule"/>
</dbReference>
<dbReference type="OrthoDB" id="63589at2759"/>
<dbReference type="GeneID" id="118456682"/>
<comment type="function">
    <text evidence="4">Involved in nonsense-mediated decay (NMD) of mRNAs containing premature stop codons.</text>
</comment>
<evidence type="ECO:0000256" key="2">
    <source>
        <dbReference type="ARBA" id="ARBA00023161"/>
    </source>
</evidence>
<dbReference type="RefSeq" id="XP_035773556.1">
    <property type="nucleotide sequence ID" value="XM_035917663.1"/>
</dbReference>
<evidence type="ECO:0000313" key="6">
    <source>
        <dbReference type="Proteomes" id="UP000069272"/>
    </source>
</evidence>
<name>A0A1Y9G8H5_ANOAL</name>
<keyword evidence="2 4" id="KW-0866">Nonsense-mediated mRNA decay</keyword>
<dbReference type="AlphaFoldDB" id="A0A1Y9G8H5"/>
<dbReference type="KEGG" id="aali:118456682"/>
<protein>
    <recommendedName>
        <fullName evidence="3 4">Nonsense-mediated mRNA decay factor SMG8</fullName>
    </recommendedName>
</protein>
<proteinExistence type="inferred from homology"/>
<evidence type="ECO:0000256" key="3">
    <source>
        <dbReference type="ARBA" id="ARBA00029509"/>
    </source>
</evidence>
<reference evidence="5" key="2">
    <citation type="submission" date="2022-08" db="UniProtKB">
        <authorList>
            <consortium name="EnsemblMetazoa"/>
        </authorList>
    </citation>
    <scope>IDENTIFICATION</scope>
    <source>
        <strain evidence="5">STECLA/ALBI9_A</strain>
    </source>
</reference>
<comment type="similarity">
    <text evidence="1 4">Belongs to the SMG8 family.</text>
</comment>
<evidence type="ECO:0000256" key="1">
    <source>
        <dbReference type="ARBA" id="ARBA00006443"/>
    </source>
</evidence>
<dbReference type="VEuPathDB" id="VectorBase:AALB016045"/>
<dbReference type="PANTHER" id="PTHR13091:SF0">
    <property type="entry name" value="NONSENSE-MEDIATED MRNA DECAY FACTOR SMG8"/>
    <property type="match status" value="1"/>
</dbReference>
<organism evidence="5 6">
    <name type="scientific">Anopheles albimanus</name>
    <name type="common">New world malaria mosquito</name>
    <dbReference type="NCBI Taxonomy" id="7167"/>
    <lineage>
        <taxon>Eukaryota</taxon>
        <taxon>Metazoa</taxon>
        <taxon>Ecdysozoa</taxon>
        <taxon>Arthropoda</taxon>
        <taxon>Hexapoda</taxon>
        <taxon>Insecta</taxon>
        <taxon>Pterygota</taxon>
        <taxon>Neoptera</taxon>
        <taxon>Endopterygota</taxon>
        <taxon>Diptera</taxon>
        <taxon>Nematocera</taxon>
        <taxon>Culicoidea</taxon>
        <taxon>Culicidae</taxon>
        <taxon>Anophelinae</taxon>
        <taxon>Anopheles</taxon>
    </lineage>
</organism>
<dbReference type="InterPro" id="IPR019354">
    <property type="entry name" value="SMG8-like"/>
</dbReference>
<dbReference type="STRING" id="7167.A0A1Y9G8H5"/>
<dbReference type="PANTHER" id="PTHR13091">
    <property type="entry name" value="AMPLIFIED IN BREAST CANCER 2-RELATED"/>
    <property type="match status" value="1"/>
</dbReference>
<dbReference type="Proteomes" id="UP000069272">
    <property type="component" value="Chromosome 2L"/>
</dbReference>
<dbReference type="Pfam" id="PF10220">
    <property type="entry name" value="Smg8_Smg9"/>
    <property type="match status" value="1"/>
</dbReference>
<evidence type="ECO:0000313" key="5">
    <source>
        <dbReference type="EnsemblMetazoa" id="AALB016045-PB"/>
    </source>
</evidence>
<dbReference type="VEuPathDB" id="VectorBase:AALB20_036970"/>
<dbReference type="EnsemblMetazoa" id="AALB016045-RB">
    <property type="protein sequence ID" value="AALB016045-PB"/>
    <property type="gene ID" value="AALB016045"/>
</dbReference>
<accession>A0A1Y9G8H5</accession>
<reference evidence="5 6" key="1">
    <citation type="journal article" date="2017" name="G3 (Bethesda)">
        <title>The Physical Genome Mapping of Anopheles albimanus Corrected Scaffold Misassemblies and Identified Interarm Rearrangements in Genus Anopheles.</title>
        <authorList>
            <person name="Artemov G.N."/>
            <person name="Peery A.N."/>
            <person name="Jiang X."/>
            <person name="Tu Z."/>
            <person name="Stegniy V.N."/>
            <person name="Sharakhova M.V."/>
            <person name="Sharakhov I.V."/>
        </authorList>
    </citation>
    <scope>NUCLEOTIDE SEQUENCE [LARGE SCALE GENOMIC DNA]</scope>
    <source>
        <strain evidence="5 6">ALBI9_A</strain>
    </source>
</reference>
<sequence>MDHLNSFIYPDVPRDMWETVFSKQKHMVIVGVLGKSNEAHCNKLVEFGVLNVQPNLEEITGDGRVKFYFRTEGDTLFLHFDSTFDNFVVLKLAEEMMSDNASHPSAHFINFNSAIRTRYARVLLFALQVCHILILVETSVSFDLSYLSLFKSLKIIREKYVLKFLPEMLKNAGVGSFMGKECRLASPRLIFLHSLPETLQTPTKEDIQALEVKLEDFITKTLRNEFIITNNSAMSLFSLPKGKQFVFYAQTKEQRKNPTRDMMMMMSSYLDNPRQTATFSEREEVLMNKLKPYEFIGFPDFKVKFDHLENRKNRRNILDLVQVLVTDTLASVFDEKFTSVKHRSKCGMTLPSIGEWYQMFQFMYQLFIKNPAKSSYNHFEPEYKSYLENFHTLVDIEEQFFSEVGEQGLELAMLKYNEMLPMHYSSGYHDTKYQEALHLLVEYVRGPQLKSCIEKLKEYCDSIWMNGKQQCEYPSLRGNPCLMGKHKPLDPSEHSSGVIYVSTCNCGRIQGHREDPYTIRQANYEFYQMMAKSCSNCNRLEHVQFPIFEPSTSDFRAAEFINKNLSNLMTFDSTARTASDLNNINFYQSARDSPFLSNSEHSQNCFTNFSFNTISYDAPDRTCDSAQPTDRNEELYKKGFALNHNTKGIVHIDNYNIDKIRTKNSGNQGDELIIKASVTESMAAIALEPEPRIDSVKHPSTTEYLPGMLHAASPAGLLPRFPSWSLVCLGSSSIYTHSTGLPEHVQSGFLSGSNYLLPWDVNVRLEHAQSWAASYEKIRLRKKSNLNSSKPFERNHSFTLKIFIGIEYECLRGHRFLMKSPDSILRSATEIGRDSGSNVVFNDMPIYFPCPCRNAINNTAQLMRVHIITPKAPVNVIIDPKVKIFQNSMQSSFTFNTGVSQSIKLTQSSYWILRLPFVYEGDTGPLEPPTEVNPNSAIMHGVLMAGMYGIRENELNEE</sequence>
<dbReference type="RefSeq" id="XP_035773555.1">
    <property type="nucleotide sequence ID" value="XM_035917662.1"/>
</dbReference>
<evidence type="ECO:0000256" key="4">
    <source>
        <dbReference type="RuleBase" id="RU367133"/>
    </source>
</evidence>